<feature type="compositionally biased region" description="Basic and acidic residues" evidence="1">
    <location>
        <begin position="149"/>
        <end position="158"/>
    </location>
</feature>
<dbReference type="EMBL" id="JACBAD010002046">
    <property type="protein sequence ID" value="KAF7121543.1"/>
    <property type="molecule type" value="Genomic_DNA"/>
</dbReference>
<name>A0A8H6UCM8_9EURO</name>
<feature type="region of interest" description="Disordered" evidence="1">
    <location>
        <begin position="83"/>
        <end position="160"/>
    </location>
</feature>
<dbReference type="InterPro" id="IPR003892">
    <property type="entry name" value="CUE"/>
</dbReference>
<evidence type="ECO:0000313" key="3">
    <source>
        <dbReference type="EMBL" id="KAF7121543.1"/>
    </source>
</evidence>
<organism evidence="3 5">
    <name type="scientific">Aspergillus hiratsukae</name>
    <dbReference type="NCBI Taxonomy" id="1194566"/>
    <lineage>
        <taxon>Eukaryota</taxon>
        <taxon>Fungi</taxon>
        <taxon>Dikarya</taxon>
        <taxon>Ascomycota</taxon>
        <taxon>Pezizomycotina</taxon>
        <taxon>Eurotiomycetes</taxon>
        <taxon>Eurotiomycetidae</taxon>
        <taxon>Eurotiales</taxon>
        <taxon>Aspergillaceae</taxon>
        <taxon>Aspergillus</taxon>
        <taxon>Aspergillus subgen. Fumigati</taxon>
    </lineage>
</organism>
<keyword evidence="5" id="KW-1185">Reference proteome</keyword>
<dbReference type="InterPro" id="IPR009060">
    <property type="entry name" value="UBA-like_sf"/>
</dbReference>
<dbReference type="Pfam" id="PF02845">
    <property type="entry name" value="CUE"/>
    <property type="match status" value="1"/>
</dbReference>
<proteinExistence type="predicted"/>
<comment type="caution">
    <text evidence="3">The sequence shown here is derived from an EMBL/GenBank/DDBJ whole genome shotgun (WGS) entry which is preliminary data.</text>
</comment>
<evidence type="ECO:0000256" key="1">
    <source>
        <dbReference type="SAM" id="MobiDB-lite"/>
    </source>
</evidence>
<feature type="compositionally biased region" description="Low complexity" evidence="1">
    <location>
        <begin position="106"/>
        <end position="123"/>
    </location>
</feature>
<gene>
    <name evidence="3" type="ORF">CNMCM5793_009013</name>
    <name evidence="4" type="ORF">CNMCM6106_007393</name>
</gene>
<feature type="domain" description="CUE" evidence="2">
    <location>
        <begin position="213"/>
        <end position="255"/>
    </location>
</feature>
<dbReference type="Proteomes" id="UP000630445">
    <property type="component" value="Unassembled WGS sequence"/>
</dbReference>
<evidence type="ECO:0000313" key="5">
    <source>
        <dbReference type="Proteomes" id="UP000630445"/>
    </source>
</evidence>
<dbReference type="EMBL" id="JACBAF010002268">
    <property type="protein sequence ID" value="KAF7159978.1"/>
    <property type="molecule type" value="Genomic_DNA"/>
</dbReference>
<evidence type="ECO:0000313" key="4">
    <source>
        <dbReference type="EMBL" id="KAF7159978.1"/>
    </source>
</evidence>
<protein>
    <recommendedName>
        <fullName evidence="2">CUE domain-containing protein</fullName>
    </recommendedName>
</protein>
<dbReference type="SUPFAM" id="SSF46934">
    <property type="entry name" value="UBA-like"/>
    <property type="match status" value="1"/>
</dbReference>
<dbReference type="AlphaFoldDB" id="A0A8H6UCM8"/>
<dbReference type="PROSITE" id="PS51140">
    <property type="entry name" value="CUE"/>
    <property type="match status" value="1"/>
</dbReference>
<dbReference type="Proteomes" id="UP000662466">
    <property type="component" value="Unassembled WGS sequence"/>
</dbReference>
<sequence>MPLKGAVALVISQHPEVRDDSPSDSPSESFETFVCKLQCPDVPPVGSITLLLVPLTKELLLLLDKRSDQTKVQEAIKRTVTPKKCDPGLRVNDDDDEDGVESVALPPKSIGSGTSIPSSGRIPAWQLDNSFGPDAPILSPPPKNTGSQKSDKGGDIPLRKWRGPVIELDDEERNRVLSLKSTSRTRPGTLLLSATGRVELTMTAGGGMDSNDNLDRKLARLVASFPAYDVDNLRELLQANGNDVSAAIRMLDGQEGLDVLADLLTRFPTYEVEVLKDMLQDCGGNVDEAVAQIELVASDESKTLCEGDVQEHDEESDQIDDETVNAEELAAMMGGEEVYDSDQEDEDDSEYTDAGARALADVEYTDSFESTWYSRLFI</sequence>
<dbReference type="Gene3D" id="1.10.8.10">
    <property type="entry name" value="DNA helicase RuvA subunit, C-terminal domain"/>
    <property type="match status" value="1"/>
</dbReference>
<dbReference type="CDD" id="cd14279">
    <property type="entry name" value="CUE"/>
    <property type="match status" value="2"/>
</dbReference>
<evidence type="ECO:0000259" key="2">
    <source>
        <dbReference type="PROSITE" id="PS51140"/>
    </source>
</evidence>
<dbReference type="GO" id="GO:0043130">
    <property type="term" value="F:ubiquitin binding"/>
    <property type="evidence" value="ECO:0007669"/>
    <property type="project" value="InterPro"/>
</dbReference>
<dbReference type="OrthoDB" id="9942608at2759"/>
<accession>A0A8H6UCM8</accession>
<reference evidence="3" key="1">
    <citation type="submission" date="2020-06" db="EMBL/GenBank/DDBJ databases">
        <title>Draft genome sequences of strains closely related to Aspergillus parafelis and Aspergillus hiratsukae.</title>
        <authorList>
            <person name="Dos Santos R.A.C."/>
            <person name="Rivero-Menendez O."/>
            <person name="Steenwyk J.L."/>
            <person name="Mead M.E."/>
            <person name="Goldman G.H."/>
            <person name="Alastruey-Izquierdo A."/>
            <person name="Rokas A."/>
        </authorList>
    </citation>
    <scope>NUCLEOTIDE SEQUENCE</scope>
    <source>
        <strain evidence="3">CNM-CM5793</strain>
        <strain evidence="4">CNM-CM6106</strain>
    </source>
</reference>